<dbReference type="Proteomes" id="UP000483004">
    <property type="component" value="Unassembled WGS sequence"/>
</dbReference>
<comment type="caution">
    <text evidence="2">The sequence shown here is derived from an EMBL/GenBank/DDBJ whole genome shotgun (WGS) entry which is preliminary data.</text>
</comment>
<dbReference type="AlphaFoldDB" id="A0A6L3VQ18"/>
<keyword evidence="1" id="KW-0472">Membrane</keyword>
<keyword evidence="1" id="KW-1133">Transmembrane helix</keyword>
<dbReference type="SUPFAM" id="SSF50447">
    <property type="entry name" value="Translation proteins"/>
    <property type="match status" value="1"/>
</dbReference>
<keyword evidence="1" id="KW-0812">Transmembrane</keyword>
<proteinExistence type="predicted"/>
<dbReference type="EMBL" id="WBMR01000069">
    <property type="protein sequence ID" value="KAB2378212.1"/>
    <property type="molecule type" value="Genomic_DNA"/>
</dbReference>
<protein>
    <submittedName>
        <fullName evidence="2">Uncharacterized protein</fullName>
    </submittedName>
</protein>
<evidence type="ECO:0000313" key="2">
    <source>
        <dbReference type="EMBL" id="KAB2378212.1"/>
    </source>
</evidence>
<keyword evidence="3" id="KW-1185">Reference proteome</keyword>
<evidence type="ECO:0000313" key="3">
    <source>
        <dbReference type="Proteomes" id="UP000483004"/>
    </source>
</evidence>
<organism evidence="2 3">
    <name type="scientific">Actinomadura montaniterrae</name>
    <dbReference type="NCBI Taxonomy" id="1803903"/>
    <lineage>
        <taxon>Bacteria</taxon>
        <taxon>Bacillati</taxon>
        <taxon>Actinomycetota</taxon>
        <taxon>Actinomycetes</taxon>
        <taxon>Streptosporangiales</taxon>
        <taxon>Thermomonosporaceae</taxon>
        <taxon>Actinomadura</taxon>
    </lineage>
</organism>
<dbReference type="RefSeq" id="WP_151542203.1">
    <property type="nucleotide sequence ID" value="NZ_WBMR01000069.1"/>
</dbReference>
<feature type="transmembrane region" description="Helical" evidence="1">
    <location>
        <begin position="391"/>
        <end position="415"/>
    </location>
</feature>
<evidence type="ECO:0000256" key="1">
    <source>
        <dbReference type="SAM" id="Phobius"/>
    </source>
</evidence>
<dbReference type="InterPro" id="IPR009000">
    <property type="entry name" value="Transl_B-barrel_sf"/>
</dbReference>
<dbReference type="OrthoDB" id="3465681at2"/>
<reference evidence="2 3" key="1">
    <citation type="submission" date="2019-09" db="EMBL/GenBank/DDBJ databases">
        <title>Actinomadura physcomitrii sp. nov., a novel actinomycete isolated from moss [Physcomitrium sphaericum (Ludw) Fuernr].</title>
        <authorList>
            <person name="Liu C."/>
            <person name="Zhuang X."/>
        </authorList>
    </citation>
    <scope>NUCLEOTIDE SEQUENCE [LARGE SCALE GENOMIC DNA]</scope>
    <source>
        <strain evidence="2 3">CYP1-1B</strain>
    </source>
</reference>
<gene>
    <name evidence="2" type="ORF">F9B16_23110</name>
</gene>
<name>A0A6L3VQ18_9ACTN</name>
<accession>A0A6L3VQ18</accession>
<sequence length="435" mass="46261">MGMQTVWVGEKRLCQVTVSGFQDVPGLGLLPRGRVNGGAEIVRGARARLLRHGVVIAEDLRIGALMGKAALTSRLEARERVGILGRCVLAIGHRSVLDGDQIQAYVRAEPAGVPPDLVLGYQDPFPEQRRLLGRAEVREVAVDPLAGPVARAVVTEGGLAVGARVRVVRDGRPVAEALRLLALADGGGGPLDELTHGSTGTLYLGHPDVRPGDIVQAYDVPPPQQTEGRKRLLTVLSAGSNATVAVARVQPVQFSPHGGEELAVGHRARVLRDEVVVADGLTVGMVEEPGVLKEVGVSYGLNTRVGWLDVGVDFPGLQSGDEIEPYEVLAADHEPEPEIRRPESRRFLIGFTIGLGAVIASFGSADIWAAVMAWRSFRTPPAGDGALDGGSALGLVLLFTVLAALSTWMLVLGHVRQRQWRRQARRRAGAAGDVR</sequence>
<feature type="transmembrane region" description="Helical" evidence="1">
    <location>
        <begin position="347"/>
        <end position="371"/>
    </location>
</feature>